<keyword evidence="1" id="KW-0732">Signal</keyword>
<dbReference type="InterPro" id="IPR012338">
    <property type="entry name" value="Beta-lactam/transpept-like"/>
</dbReference>
<dbReference type="InterPro" id="IPR050789">
    <property type="entry name" value="Diverse_Enzym_Activities"/>
</dbReference>
<gene>
    <name evidence="3" type="ORF">SAMN06296058_0229</name>
</gene>
<dbReference type="AlphaFoldDB" id="A0A1T5ITG5"/>
<name>A0A1T5ITG5_9GAMM</name>
<dbReference type="Proteomes" id="UP000190341">
    <property type="component" value="Unassembled WGS sequence"/>
</dbReference>
<accession>A0A1T5ITG5</accession>
<protein>
    <submittedName>
        <fullName evidence="3">CubicO group peptidase, beta-lactamase class C family</fullName>
    </submittedName>
</protein>
<evidence type="ECO:0000313" key="3">
    <source>
        <dbReference type="EMBL" id="SKC42461.1"/>
    </source>
</evidence>
<dbReference type="SUPFAM" id="SSF56601">
    <property type="entry name" value="beta-lactamase/transpeptidase-like"/>
    <property type="match status" value="1"/>
</dbReference>
<dbReference type="STRING" id="428993.SAMN06296058_0229"/>
<reference evidence="3 4" key="1">
    <citation type="submission" date="2017-02" db="EMBL/GenBank/DDBJ databases">
        <authorList>
            <person name="Peterson S.W."/>
        </authorList>
    </citation>
    <scope>NUCLEOTIDE SEQUENCE [LARGE SCALE GENOMIC DNA]</scope>
    <source>
        <strain evidence="3 4">P15</strain>
    </source>
</reference>
<dbReference type="OrthoDB" id="119951at2"/>
<organism evidence="3 4">
    <name type="scientific">Pseudoxanthomonas indica</name>
    <dbReference type="NCBI Taxonomy" id="428993"/>
    <lineage>
        <taxon>Bacteria</taxon>
        <taxon>Pseudomonadati</taxon>
        <taxon>Pseudomonadota</taxon>
        <taxon>Gammaproteobacteria</taxon>
        <taxon>Lysobacterales</taxon>
        <taxon>Lysobacteraceae</taxon>
        <taxon>Pseudoxanthomonas</taxon>
    </lineage>
</organism>
<dbReference type="PANTHER" id="PTHR43283">
    <property type="entry name" value="BETA-LACTAMASE-RELATED"/>
    <property type="match status" value="1"/>
</dbReference>
<sequence>MRLIARLACSLLVVPAMAFAAEHAPRALPDAAAIDAEVARLMTATQAKGLAVAVIDAGKVVHVRAYGLRNAAGDPLRDDTIMYGASLTKAVFAYTVMQLAEEGVIDLDAPISRYLDRPLPEYTDTKGYGPYADLAGDERWRQLTARILLTHSSGFGNFAFLEPDEKLRFHFDPGTRYAYSGEGLILLQFVLERGLGLDLGQEMQRRVFDRFDMRRTSMKWREDFAGNLADGWTQQGEPVPHDERSRVRAAGSMDTSIADMARFAAAHVRGDGLSARSAAEIRRPQRAITTASQFPTLQDELPPAQRRADLAAGLGVVVFNGPQGPGFYKGGHDDNTGNTWVCVQASQRCVVVLGNDVRGENAFPALIRFVLGETGVPFDWEYGARPFVH</sequence>
<evidence type="ECO:0000313" key="4">
    <source>
        <dbReference type="Proteomes" id="UP000190341"/>
    </source>
</evidence>
<evidence type="ECO:0000256" key="1">
    <source>
        <dbReference type="SAM" id="SignalP"/>
    </source>
</evidence>
<dbReference type="Gene3D" id="3.40.710.10">
    <property type="entry name" value="DD-peptidase/beta-lactamase superfamily"/>
    <property type="match status" value="1"/>
</dbReference>
<feature type="signal peptide" evidence="1">
    <location>
        <begin position="1"/>
        <end position="20"/>
    </location>
</feature>
<feature type="domain" description="Beta-lactamase-related" evidence="2">
    <location>
        <begin position="35"/>
        <end position="361"/>
    </location>
</feature>
<dbReference type="EMBL" id="FUZV01000001">
    <property type="protein sequence ID" value="SKC42461.1"/>
    <property type="molecule type" value="Genomic_DNA"/>
</dbReference>
<dbReference type="InterPro" id="IPR001466">
    <property type="entry name" value="Beta-lactam-related"/>
</dbReference>
<feature type="chain" id="PRO_5012323739" evidence="1">
    <location>
        <begin position="21"/>
        <end position="389"/>
    </location>
</feature>
<evidence type="ECO:0000259" key="2">
    <source>
        <dbReference type="Pfam" id="PF00144"/>
    </source>
</evidence>
<keyword evidence="4" id="KW-1185">Reference proteome</keyword>
<dbReference type="Pfam" id="PF00144">
    <property type="entry name" value="Beta-lactamase"/>
    <property type="match status" value="1"/>
</dbReference>
<dbReference type="PANTHER" id="PTHR43283:SF18">
    <property type="match status" value="1"/>
</dbReference>
<proteinExistence type="predicted"/>